<proteinExistence type="predicted"/>
<organism evidence="2 3">
    <name type="scientific">Dibothriocephalus latus</name>
    <name type="common">Fish tapeworm</name>
    <name type="synonym">Diphyllobothrium latum</name>
    <dbReference type="NCBI Taxonomy" id="60516"/>
    <lineage>
        <taxon>Eukaryota</taxon>
        <taxon>Metazoa</taxon>
        <taxon>Spiralia</taxon>
        <taxon>Lophotrochozoa</taxon>
        <taxon>Platyhelminthes</taxon>
        <taxon>Cestoda</taxon>
        <taxon>Eucestoda</taxon>
        <taxon>Diphyllobothriidea</taxon>
        <taxon>Diphyllobothriidae</taxon>
        <taxon>Dibothriocephalus</taxon>
    </lineage>
</organism>
<dbReference type="EMBL" id="UYRU01077850">
    <property type="protein sequence ID" value="VDN28581.1"/>
    <property type="molecule type" value="Genomic_DNA"/>
</dbReference>
<protein>
    <submittedName>
        <fullName evidence="2">Uncharacterized protein</fullName>
    </submittedName>
</protein>
<evidence type="ECO:0000256" key="1">
    <source>
        <dbReference type="SAM" id="MobiDB-lite"/>
    </source>
</evidence>
<accession>A0A3P7NBD0</accession>
<evidence type="ECO:0000313" key="3">
    <source>
        <dbReference type="Proteomes" id="UP000281553"/>
    </source>
</evidence>
<reference evidence="2 3" key="1">
    <citation type="submission" date="2018-11" db="EMBL/GenBank/DDBJ databases">
        <authorList>
            <consortium name="Pathogen Informatics"/>
        </authorList>
    </citation>
    <scope>NUCLEOTIDE SEQUENCE [LARGE SCALE GENOMIC DNA]</scope>
</reference>
<feature type="region of interest" description="Disordered" evidence="1">
    <location>
        <begin position="47"/>
        <end position="135"/>
    </location>
</feature>
<name>A0A3P7NBD0_DIBLA</name>
<keyword evidence="3" id="KW-1185">Reference proteome</keyword>
<feature type="compositionally biased region" description="Basic and acidic residues" evidence="1">
    <location>
        <begin position="83"/>
        <end position="112"/>
    </location>
</feature>
<gene>
    <name evidence="2" type="ORF">DILT_LOCUS15203</name>
</gene>
<feature type="compositionally biased region" description="Polar residues" evidence="1">
    <location>
        <begin position="113"/>
        <end position="125"/>
    </location>
</feature>
<sequence length="169" mass="19154">MTEATSDTPESRIEEDRKLFKEYLKSLLKGEEKVEILKAFRMGRITESKDEQRQPRPLKVVPKTGFFPHRAGEIEVTQSRTPQEMRTRREQSPNSERGDHACPEVTSLEKADNNNSLVGMDNSPSPSVPTAPCMPSHARCKRLHNVVTKSKLSFLHTDAQTLPSKIDKL</sequence>
<dbReference type="AlphaFoldDB" id="A0A3P7NBD0"/>
<evidence type="ECO:0000313" key="2">
    <source>
        <dbReference type="EMBL" id="VDN28581.1"/>
    </source>
</evidence>
<dbReference type="Proteomes" id="UP000281553">
    <property type="component" value="Unassembled WGS sequence"/>
</dbReference>